<dbReference type="InterPro" id="IPR010281">
    <property type="entry name" value="DUF885"/>
</dbReference>
<feature type="region of interest" description="Disordered" evidence="1">
    <location>
        <begin position="48"/>
        <end position="115"/>
    </location>
</feature>
<dbReference type="EMBL" id="WMBF01000048">
    <property type="protein sequence ID" value="MBW5421449.1"/>
    <property type="molecule type" value="Genomic_DNA"/>
</dbReference>
<gene>
    <name evidence="2" type="ORF">GKQ77_07690</name>
</gene>
<sequence>MITSDTARLRAVTDMMTAVTRTDAGRHEYDGVVQDLSADGVRKALAALRGPRVGSGGRGPTQDRRQPAPADRHSERRPEAADDRGQGQGHVHNYGQGQHDHGQGRDHDHDHDQRQLAAAEQALRVRFGELELHRYDPAIHLDNLDVACYEREYAPAAERAAARRAHLAAWPEAVDAAIGVLDRVPAPLAEAGLGAARRLAGHVSALPALDAQERADRRAAEAARTVLDRLVSHLGSLAATGDPDPALGGAALARLASATEACEVDPTALAARAEAERDIWRARLTEACARIDPGAPTAEVIRRIEADRPGPEGVLDLAAELVEEAAAWTAERGLVPYLDGECLVGPTTPTQGYQVATMTGAAPYEPDGPSWFRVTLPGPDRTDERRAQWLALYNRSGLANIALHEAAPGHFSHGRALRRAAGDIRRTLQSPAFVEGWAHYCEQLAVEEGFRDGDPAFVASVARDALLRITRLTGVIGVQTGAMTQAEIRHRFAADVHLDGPAAEVAAYRLLRDPMTMSYTWGKLAILDLRDRARRQWGSRFDLGRFHASMLALGAPPLGLLGSALDHP</sequence>
<evidence type="ECO:0000313" key="3">
    <source>
        <dbReference type="Proteomes" id="UP001197114"/>
    </source>
</evidence>
<protein>
    <submittedName>
        <fullName evidence="2">DUF885 family protein</fullName>
    </submittedName>
</protein>
<evidence type="ECO:0000256" key="1">
    <source>
        <dbReference type="SAM" id="MobiDB-lite"/>
    </source>
</evidence>
<name>A0ABS6YK64_9ACTN</name>
<keyword evidence="3" id="KW-1185">Reference proteome</keyword>
<comment type="caution">
    <text evidence="2">The sequence shown here is derived from an EMBL/GenBank/DDBJ whole genome shotgun (WGS) entry which is preliminary data.</text>
</comment>
<accession>A0ABS6YK64</accession>
<feature type="compositionally biased region" description="Basic and acidic residues" evidence="1">
    <location>
        <begin position="98"/>
        <end position="114"/>
    </location>
</feature>
<dbReference type="Pfam" id="PF05960">
    <property type="entry name" value="DUF885"/>
    <property type="match status" value="1"/>
</dbReference>
<dbReference type="Proteomes" id="UP001197114">
    <property type="component" value="Unassembled WGS sequence"/>
</dbReference>
<reference evidence="2 3" key="1">
    <citation type="submission" date="2019-11" db="EMBL/GenBank/DDBJ databases">
        <authorList>
            <person name="Ay H."/>
        </authorList>
    </citation>
    <scope>NUCLEOTIDE SEQUENCE [LARGE SCALE GENOMIC DNA]</scope>
    <source>
        <strain evidence="2 3">BG9H</strain>
    </source>
</reference>
<proteinExistence type="predicted"/>
<dbReference type="PANTHER" id="PTHR33361:SF15">
    <property type="entry name" value="DUF885 FAMILY LIPOPROTEIN"/>
    <property type="match status" value="1"/>
</dbReference>
<organism evidence="2 3">
    <name type="scientific">Streptomyces anatolicus</name>
    <dbReference type="NCBI Taxonomy" id="2675858"/>
    <lineage>
        <taxon>Bacteria</taxon>
        <taxon>Bacillati</taxon>
        <taxon>Actinomycetota</taxon>
        <taxon>Actinomycetes</taxon>
        <taxon>Kitasatosporales</taxon>
        <taxon>Streptomycetaceae</taxon>
        <taxon>Streptomyces</taxon>
    </lineage>
</organism>
<dbReference type="PANTHER" id="PTHR33361">
    <property type="entry name" value="GLR0591 PROTEIN"/>
    <property type="match status" value="1"/>
</dbReference>
<feature type="compositionally biased region" description="Basic and acidic residues" evidence="1">
    <location>
        <begin position="61"/>
        <end position="85"/>
    </location>
</feature>
<evidence type="ECO:0000313" key="2">
    <source>
        <dbReference type="EMBL" id="MBW5421449.1"/>
    </source>
</evidence>
<dbReference type="RefSeq" id="WP_219687959.1">
    <property type="nucleotide sequence ID" value="NZ_WMBF01000048.1"/>
</dbReference>